<sequence length="283" mass="30570">MAQNKKTRIDIGRPGDASTGDVLYKGGEKINSNFDAIYNAFGDERLFSTDNGVGRQIIYPSGYYQYRDANSFVCEPGGMYNVSVKSSNMNVTLPSSAKTGEKVVIINSDGSVGATRGLTIKAATGESIIGAPNGVIVTSPSVEVVFYCVADTGGKSTWNFSVSSLFGEKQLPIEKTIALTTTDTSIEIAHKNDFDSIKFMTLARYENESAVRASEINLVIRKPSDEVFFTEYAVIKSDPNDEMIKLNFIISNARLICVVSGLKAGIRFALKSVSTQRVTTATA</sequence>
<evidence type="ECO:0000259" key="1">
    <source>
        <dbReference type="Pfam" id="PF07880"/>
    </source>
</evidence>
<evidence type="ECO:0000313" key="3">
    <source>
        <dbReference type="Proteomes" id="UP000024445"/>
    </source>
</evidence>
<dbReference type="OrthoDB" id="5964at10239"/>
<name>A0A023W5R8_9CAUD</name>
<dbReference type="InterPro" id="IPR008987">
    <property type="entry name" value="Baseplate_struct_prot_Gp9/10_N"/>
</dbReference>
<gene>
    <name evidence="2" type="ORF">PS2_167</name>
</gene>
<organism evidence="2 3">
    <name type="scientific">Serratia phage PS2</name>
    <dbReference type="NCBI Taxonomy" id="1481112"/>
    <lineage>
        <taxon>Viruses</taxon>
        <taxon>Duplodnaviria</taxon>
        <taxon>Heunggongvirae</taxon>
        <taxon>Uroviricota</taxon>
        <taxon>Caudoviricetes</taxon>
        <taxon>Muldoonvirus</taxon>
        <taxon>Muldoonvirus PS2</taxon>
    </lineage>
</organism>
<accession>A0A023W5R8</accession>
<proteinExistence type="predicted"/>
<dbReference type="Pfam" id="PF07880">
    <property type="entry name" value="T4_gp9_10_N"/>
    <property type="match status" value="1"/>
</dbReference>
<dbReference type="InterPro" id="IPR027412">
    <property type="entry name" value="Gp9_C_dom_sf"/>
</dbReference>
<dbReference type="SUPFAM" id="SSF50017">
    <property type="entry name" value="gp9"/>
    <property type="match status" value="1"/>
</dbReference>
<dbReference type="EMBL" id="KJ025957">
    <property type="protein sequence ID" value="AHY25413.1"/>
    <property type="molecule type" value="Genomic_DNA"/>
</dbReference>
<protein>
    <submittedName>
        <fullName evidence="2">Baseplate wedge tail fiber connector</fullName>
    </submittedName>
</protein>
<dbReference type="RefSeq" id="YP_009030214.1">
    <property type="nucleotide sequence ID" value="NC_024121.1"/>
</dbReference>
<dbReference type="GeneID" id="19485050"/>
<dbReference type="Gene3D" id="2.60.40.1680">
    <property type="entry name" value="4-oxalocrotonate tautomerase-like"/>
    <property type="match status" value="1"/>
</dbReference>
<dbReference type="KEGG" id="vg:19485050"/>
<dbReference type="Proteomes" id="UP000024445">
    <property type="component" value="Segment"/>
</dbReference>
<dbReference type="Gene3D" id="2.60.120.640">
    <property type="entry name" value="gp9"/>
    <property type="match status" value="1"/>
</dbReference>
<reference evidence="2 3" key="1">
    <citation type="submission" date="2014-01" db="EMBL/GenBank/DDBJ databases">
        <authorList>
            <person name="Zhang G."/>
            <person name="Jin J."/>
            <person name="Li Z.J."/>
            <person name="Wang S.W."/>
            <person name="Chen S.J."/>
            <person name="Wang S.M."/>
            <person name="Wang X.T."/>
            <person name="Li Y.H."/>
            <person name="Wang J."/>
            <person name="Yang C.K."/>
            <person name="Wang L."/>
        </authorList>
    </citation>
    <scope>NUCLEOTIDE SEQUENCE [LARGE SCALE GENOMIC DNA]</scope>
</reference>
<dbReference type="InterPro" id="IPR036240">
    <property type="entry name" value="Gp9-like_sf"/>
</dbReference>
<feature type="domain" description="Baseplate structural protein Gp9/Gp10 N-terminal" evidence="1">
    <location>
        <begin position="6"/>
        <end position="165"/>
    </location>
</feature>
<dbReference type="GO" id="GO:0019076">
    <property type="term" value="P:viral release from host cell"/>
    <property type="evidence" value="ECO:0007669"/>
    <property type="project" value="InterPro"/>
</dbReference>
<dbReference type="Gene3D" id="1.20.5.960">
    <property type="entry name" value="Bacteriophage t4 gene product 9 (gp9)"/>
    <property type="match status" value="1"/>
</dbReference>
<evidence type="ECO:0000313" key="2">
    <source>
        <dbReference type="EMBL" id="AHY25413.1"/>
    </source>
</evidence>
<keyword evidence="3" id="KW-1185">Reference proteome</keyword>
<dbReference type="InterPro" id="IPR027411">
    <property type="entry name" value="Gp9/Gp10_mid_dom_sf"/>
</dbReference>